<name>A0A060SG46_PYCCI</name>
<protein>
    <recommendedName>
        <fullName evidence="8">Protein kinase domain-containing protein</fullName>
    </recommendedName>
</protein>
<feature type="compositionally biased region" description="Low complexity" evidence="7">
    <location>
        <begin position="1159"/>
        <end position="1178"/>
    </location>
</feature>
<dbReference type="PROSITE" id="PS00107">
    <property type="entry name" value="PROTEIN_KINASE_ATP"/>
    <property type="match status" value="1"/>
</dbReference>
<dbReference type="GO" id="GO:0005524">
    <property type="term" value="F:ATP binding"/>
    <property type="evidence" value="ECO:0007669"/>
    <property type="project" value="UniProtKB-UniRule"/>
</dbReference>
<evidence type="ECO:0000256" key="7">
    <source>
        <dbReference type="SAM" id="MobiDB-lite"/>
    </source>
</evidence>
<feature type="compositionally biased region" description="Polar residues" evidence="7">
    <location>
        <begin position="610"/>
        <end position="625"/>
    </location>
</feature>
<dbReference type="InterPro" id="IPR008271">
    <property type="entry name" value="Ser/Thr_kinase_AS"/>
</dbReference>
<feature type="compositionally biased region" description="Polar residues" evidence="7">
    <location>
        <begin position="848"/>
        <end position="857"/>
    </location>
</feature>
<feature type="compositionally biased region" description="Basic and acidic residues" evidence="7">
    <location>
        <begin position="556"/>
        <end position="583"/>
    </location>
</feature>
<feature type="compositionally biased region" description="Polar residues" evidence="7">
    <location>
        <begin position="998"/>
        <end position="1016"/>
    </location>
</feature>
<feature type="compositionally biased region" description="Basic and acidic residues" evidence="7">
    <location>
        <begin position="429"/>
        <end position="440"/>
    </location>
</feature>
<feature type="compositionally biased region" description="Polar residues" evidence="7">
    <location>
        <begin position="827"/>
        <end position="836"/>
    </location>
</feature>
<dbReference type="OrthoDB" id="266718at2759"/>
<feature type="region of interest" description="Disordered" evidence="7">
    <location>
        <begin position="372"/>
        <end position="929"/>
    </location>
</feature>
<feature type="region of interest" description="Disordered" evidence="7">
    <location>
        <begin position="127"/>
        <end position="182"/>
    </location>
</feature>
<evidence type="ECO:0000256" key="2">
    <source>
        <dbReference type="ARBA" id="ARBA00022679"/>
    </source>
</evidence>
<dbReference type="STRING" id="5643.A0A060SG46"/>
<feature type="region of interest" description="Disordered" evidence="7">
    <location>
        <begin position="968"/>
        <end position="1106"/>
    </location>
</feature>
<comment type="similarity">
    <text evidence="1">Belongs to the protein kinase superfamily. STE Ser/Thr protein kinase family. MAP kinase kinase kinase subfamily.</text>
</comment>
<evidence type="ECO:0000256" key="3">
    <source>
        <dbReference type="ARBA" id="ARBA00022741"/>
    </source>
</evidence>
<comment type="caution">
    <text evidence="9">The sequence shown here is derived from an EMBL/GenBank/DDBJ whole genome shotgun (WGS) entry which is preliminary data.</text>
</comment>
<feature type="compositionally biased region" description="Pro residues" evidence="7">
    <location>
        <begin position="981"/>
        <end position="995"/>
    </location>
</feature>
<feature type="compositionally biased region" description="Polar residues" evidence="7">
    <location>
        <begin position="395"/>
        <end position="405"/>
    </location>
</feature>
<evidence type="ECO:0000313" key="9">
    <source>
        <dbReference type="EMBL" id="CDO73492.1"/>
    </source>
</evidence>
<feature type="region of interest" description="Disordered" evidence="7">
    <location>
        <begin position="39"/>
        <end position="110"/>
    </location>
</feature>
<keyword evidence="3 6" id="KW-0547">Nucleotide-binding</keyword>
<dbReference type="FunFam" id="1.10.510.10:FF:000182">
    <property type="entry name" value="MAP kinase kinase kinase mkh1"/>
    <property type="match status" value="1"/>
</dbReference>
<evidence type="ECO:0000256" key="4">
    <source>
        <dbReference type="ARBA" id="ARBA00022777"/>
    </source>
</evidence>
<keyword evidence="4" id="KW-0418">Kinase</keyword>
<feature type="compositionally biased region" description="Basic and acidic residues" evidence="7">
    <location>
        <begin position="1191"/>
        <end position="1207"/>
    </location>
</feature>
<feature type="compositionally biased region" description="Polar residues" evidence="7">
    <location>
        <begin position="234"/>
        <end position="249"/>
    </location>
</feature>
<keyword evidence="5 6" id="KW-0067">ATP-binding</keyword>
<feature type="region of interest" description="Disordered" evidence="7">
    <location>
        <begin position="193"/>
        <end position="212"/>
    </location>
</feature>
<accession>A0A060SG46</accession>
<dbReference type="InterPro" id="IPR011009">
    <property type="entry name" value="Kinase-like_dom_sf"/>
</dbReference>
<evidence type="ECO:0000313" key="10">
    <source>
        <dbReference type="Proteomes" id="UP000029665"/>
    </source>
</evidence>
<dbReference type="OMA" id="QAPPRIY"/>
<dbReference type="InterPro" id="IPR050538">
    <property type="entry name" value="MAP_kinase_kinase_kinase"/>
</dbReference>
<dbReference type="PROSITE" id="PS50011">
    <property type="entry name" value="PROTEIN_KINASE_DOM"/>
    <property type="match status" value="1"/>
</dbReference>
<dbReference type="FunFam" id="3.30.200.20:FF:000387">
    <property type="entry name" value="Serine/threonine-protein kinase STE11"/>
    <property type="match status" value="1"/>
</dbReference>
<organism evidence="9 10">
    <name type="scientific">Pycnoporus cinnabarinus</name>
    <name type="common">Cinnabar-red polypore</name>
    <name type="synonym">Trametes cinnabarina</name>
    <dbReference type="NCBI Taxonomy" id="5643"/>
    <lineage>
        <taxon>Eukaryota</taxon>
        <taxon>Fungi</taxon>
        <taxon>Dikarya</taxon>
        <taxon>Basidiomycota</taxon>
        <taxon>Agaricomycotina</taxon>
        <taxon>Agaricomycetes</taxon>
        <taxon>Polyporales</taxon>
        <taxon>Polyporaceae</taxon>
        <taxon>Trametes</taxon>
    </lineage>
</organism>
<feature type="compositionally biased region" description="Polar residues" evidence="7">
    <location>
        <begin position="1037"/>
        <end position="1055"/>
    </location>
</feature>
<feature type="domain" description="Protein kinase" evidence="8">
    <location>
        <begin position="1257"/>
        <end position="1524"/>
    </location>
</feature>
<feature type="compositionally biased region" description="Polar residues" evidence="7">
    <location>
        <begin position="540"/>
        <end position="549"/>
    </location>
</feature>
<gene>
    <name evidence="9" type="ORF">BN946_scf185013.g127</name>
</gene>
<feature type="compositionally biased region" description="Pro residues" evidence="7">
    <location>
        <begin position="1089"/>
        <end position="1101"/>
    </location>
</feature>
<dbReference type="EMBL" id="CCBP010000121">
    <property type="protein sequence ID" value="CDO73492.1"/>
    <property type="molecule type" value="Genomic_DNA"/>
</dbReference>
<dbReference type="GO" id="GO:0000196">
    <property type="term" value="P:cell integrity MAPK cascade"/>
    <property type="evidence" value="ECO:0007669"/>
    <property type="project" value="UniProtKB-ARBA"/>
</dbReference>
<dbReference type="PROSITE" id="PS00108">
    <property type="entry name" value="PROTEIN_KINASE_ST"/>
    <property type="match status" value="1"/>
</dbReference>
<feature type="compositionally biased region" description="Basic and acidic residues" evidence="7">
    <location>
        <begin position="530"/>
        <end position="539"/>
    </location>
</feature>
<dbReference type="PANTHER" id="PTHR48016:SF48">
    <property type="entry name" value="SERINE_THREONINE-PROTEIN KINASE BCK1_SLK1_SSP31"/>
    <property type="match status" value="1"/>
</dbReference>
<keyword evidence="2" id="KW-0808">Transferase</keyword>
<dbReference type="Proteomes" id="UP000029665">
    <property type="component" value="Unassembled WGS sequence"/>
</dbReference>
<dbReference type="HOGENOM" id="CLU_004980_0_0_1"/>
<feature type="compositionally biased region" description="Polar residues" evidence="7">
    <location>
        <begin position="779"/>
        <end position="801"/>
    </location>
</feature>
<dbReference type="InterPro" id="IPR017441">
    <property type="entry name" value="Protein_kinase_ATP_BS"/>
</dbReference>
<evidence type="ECO:0000256" key="6">
    <source>
        <dbReference type="PROSITE-ProRule" id="PRU10141"/>
    </source>
</evidence>
<feature type="region of interest" description="Disordered" evidence="7">
    <location>
        <begin position="1158"/>
        <end position="1250"/>
    </location>
</feature>
<dbReference type="Pfam" id="PF00069">
    <property type="entry name" value="Pkinase"/>
    <property type="match status" value="1"/>
</dbReference>
<feature type="compositionally biased region" description="Basic and acidic residues" evidence="7">
    <location>
        <begin position="193"/>
        <end position="202"/>
    </location>
</feature>
<evidence type="ECO:0000256" key="5">
    <source>
        <dbReference type="ARBA" id="ARBA00022840"/>
    </source>
</evidence>
<feature type="compositionally biased region" description="Low complexity" evidence="7">
    <location>
        <begin position="1234"/>
        <end position="1250"/>
    </location>
</feature>
<dbReference type="Gene3D" id="1.10.510.10">
    <property type="entry name" value="Transferase(Phosphotransferase) domain 1"/>
    <property type="match status" value="1"/>
</dbReference>
<evidence type="ECO:0000259" key="8">
    <source>
        <dbReference type="PROSITE" id="PS50011"/>
    </source>
</evidence>
<reference evidence="9" key="1">
    <citation type="submission" date="2014-01" db="EMBL/GenBank/DDBJ databases">
        <title>The genome of the white-rot fungus Pycnoporus cinnabarinus: a basidiomycete model with a versatile arsenal for lignocellulosic biomass breakdown.</title>
        <authorList>
            <person name="Levasseur A."/>
            <person name="Lomascolo A."/>
            <person name="Ruiz-Duenas F.J."/>
            <person name="Uzan E."/>
            <person name="Piumi F."/>
            <person name="Kues U."/>
            <person name="Ram A.F.J."/>
            <person name="Murat C."/>
            <person name="Haon M."/>
            <person name="Benoit I."/>
            <person name="Arfi Y."/>
            <person name="Chevret D."/>
            <person name="Drula E."/>
            <person name="Kwon M.J."/>
            <person name="Gouret P."/>
            <person name="Lesage-Meessen L."/>
            <person name="Lombard V."/>
            <person name="Mariette J."/>
            <person name="Noirot C."/>
            <person name="Park J."/>
            <person name="Patyshakuliyeva A."/>
            <person name="Wieneger R.A.B."/>
            <person name="Wosten H.A.B."/>
            <person name="Martin F."/>
            <person name="Coutinho P.M."/>
            <person name="de Vries R."/>
            <person name="Martinez A.T."/>
            <person name="Klopp C."/>
            <person name="Pontarotti P."/>
            <person name="Henrissat B."/>
            <person name="Record E."/>
        </authorList>
    </citation>
    <scope>NUCLEOTIDE SEQUENCE [LARGE SCALE GENOMIC DNA]</scope>
    <source>
        <strain evidence="9">BRFM137</strain>
    </source>
</reference>
<dbReference type="PANTHER" id="PTHR48016">
    <property type="entry name" value="MAP KINASE KINASE KINASE SSK2-RELATED-RELATED"/>
    <property type="match status" value="1"/>
</dbReference>
<dbReference type="SUPFAM" id="SSF56112">
    <property type="entry name" value="Protein kinase-like (PK-like)"/>
    <property type="match status" value="1"/>
</dbReference>
<dbReference type="SMART" id="SM00220">
    <property type="entry name" value="S_TKc"/>
    <property type="match status" value="1"/>
</dbReference>
<feature type="region of interest" description="Disordered" evidence="7">
    <location>
        <begin position="217"/>
        <end position="254"/>
    </location>
</feature>
<feature type="compositionally biased region" description="Low complexity" evidence="7">
    <location>
        <begin position="146"/>
        <end position="166"/>
    </location>
</feature>
<dbReference type="InterPro" id="IPR000719">
    <property type="entry name" value="Prot_kinase_dom"/>
</dbReference>
<feature type="compositionally biased region" description="Polar residues" evidence="7">
    <location>
        <begin position="1063"/>
        <end position="1081"/>
    </location>
</feature>
<evidence type="ECO:0000256" key="1">
    <source>
        <dbReference type="ARBA" id="ARBA00006529"/>
    </source>
</evidence>
<sequence>MLSQPAVASSPLSLSRVVPCPLARSSSLPPSPVVLDDLLLPPSSPPISTRPINAAMSDDTRSMNTRARRQKHGRVLVISNPSPESSSDEGIPAPQEQRKPFIRPLPSPSRSAEAYYNDRYQHVPINPLHTHIPPLTTDIPYPSSRSNPSNGTLSSPSSSSSPAVESTPPPSTPGLTGSGIHLTDEGTIRQDTLKFAPPDRNDNIPQSSRHRLYDRVERAKSNVPGQGPVRRGSLSGSRPATSPTVSTPESYAPPAPYVPPAPHMFRSSPMEKVIVLVTTDAENLQIVDITGAMTPAFIRERIFTKLQIPDEDQAKYSIYRTEVGQFAIGEALTDEELFDLYKERGDHSGNLKLLVSHSSATVHEPLYEPVGTSTVNTIPPPVLPQQGLYAPLRPNPSTRLRQGSQSSASEAHHAEVGYEASVSEDDPGDADHLRDVREPVRPVIHARTLPTPGHRPMSPTGRQRSHSPGGMLSPEHTILRSSDSHPYRPEAFYPNVGLSPLPGTSPKSSRFVDGHPVHSNDPYSSNLPDHPADRERSHTNDGQPSSYSERQLAGRQMDERAVSDRERQRRKDAQRGDYRKESNPRNLKTAAYDMQDRRAREPWVIVPSDVPSSNNYKNDRPTTPQDSRRFPITPPSMPSMSALSLRPHTGSGAGSSESSRNKKSNKQVPMAWAVTWKHPVGPNTKSEQRPPQAGLMRGPKSMGNLREAYGRHPPSLQSGRPGAKAALPPLPPLTRPSTGGSSTGLPSSSSGDVSSATTEQAMSPDVIRSAPFPGYTRPIATSYTPSSSAANTPQFLSSPSQDPIPRPHSTVDDSSSSVHSQPRFFHSPQNSETSYEAASASRRHPSGPSHSYSTSGPSIHAAYGERDQPVHSNISQVSRPHVESRSEGPASVAEYPMRGPRTPPRSPVVAGGCAPNNPAESSMLAPNTPGAAFAQRGAIDEDSSSTVRVDDRTWFKGFIDENAAEGTMMNIGGGTMRPRPKPPMPPPTTQLPTPPLTDVSTFQSTVSTFKASSQYGGSDDSDNSEGRGTIWARPPTKSATSQTSNASQKPRSNTRPPLAPLSIESSPASTPNALPMSTSFQDYGRSPPVGFPAPPDFPPPTQVRTPKRTNAINKKQKDRISKFDNNFDVTWAPRPPPEVMYERLEEYFPEHDLDKPVIETPSGGTSPTTTEAPAVPAPQQKFKHKKSIRHVAAEHKRQLDRTSRGDESTVAPLSRKRNTKLWGSKLEEVTTEQGKGPASSAASDSSPGGSAKPIFRWVRGELIGKGTYGRVYLALNATTGEMIAVKQVEIPRTASDKNDSRQVSVVEALKLESETLKDLDHPNIVQYLGFEETPTFLSIFLEYVPGGSIASCLRKHGRFDEEVTKSFTGQILSGLEYLHSKGILHRDLKADNILVETSGVCKISDFGISKRTDDINMAAMYTSMQGTVFWMAPEVVNSKGKGYNSKIDIWSVGCVVFEMWTGQRPWSGQEAMAVLLHLYQTKQAPPVPAGIELSALADDFRLKCFAADPDLRPSAAELRRHPYLELQPGWTFNGFK</sequence>
<keyword evidence="10" id="KW-1185">Reference proteome</keyword>
<dbReference type="GO" id="GO:0004709">
    <property type="term" value="F:MAP kinase kinase kinase activity"/>
    <property type="evidence" value="ECO:0007669"/>
    <property type="project" value="UniProtKB-ARBA"/>
</dbReference>
<feature type="compositionally biased region" description="Low complexity" evidence="7">
    <location>
        <begin position="735"/>
        <end position="758"/>
    </location>
</feature>
<feature type="binding site" evidence="6">
    <location>
        <position position="1286"/>
    </location>
    <ligand>
        <name>ATP</name>
        <dbReference type="ChEBI" id="CHEBI:30616"/>
    </ligand>
</feature>
<proteinExistence type="inferred from homology"/>